<feature type="site" description="Interaction with DNA substrate" evidence="8">
    <location>
        <position position="250"/>
    </location>
</feature>
<feature type="binding site" evidence="7">
    <location>
        <position position="34"/>
    </location>
    <ligand>
        <name>Mg(2+)</name>
        <dbReference type="ChEBI" id="CHEBI:18420"/>
        <label>1</label>
    </ligand>
</feature>
<name>A0A0J6C734_9BORD</name>
<dbReference type="EMBL" id="CYTV01000001">
    <property type="protein sequence ID" value="CUI44969.1"/>
    <property type="molecule type" value="Genomic_DNA"/>
</dbReference>
<dbReference type="InterPro" id="IPR037493">
    <property type="entry name" value="ExoIII-like"/>
</dbReference>
<dbReference type="PANTHER" id="PTHR43250:SF2">
    <property type="entry name" value="EXODEOXYRIBONUCLEASE III"/>
    <property type="match status" value="1"/>
</dbReference>
<dbReference type="CDD" id="cd09086">
    <property type="entry name" value="ExoIII-like_AP-endo"/>
    <property type="match status" value="1"/>
</dbReference>
<dbReference type="RefSeq" id="WP_043207838.1">
    <property type="nucleotide sequence ID" value="NZ_CAJGUP010000096.1"/>
</dbReference>
<feature type="active site" description="Proton acceptor" evidence="6">
    <location>
        <position position="250"/>
    </location>
</feature>
<dbReference type="GO" id="GO:0003677">
    <property type="term" value="F:DNA binding"/>
    <property type="evidence" value="ECO:0007669"/>
    <property type="project" value="InterPro"/>
</dbReference>
<dbReference type="KEGG" id="bpdz:BBN53_08255"/>
<dbReference type="InterPro" id="IPR005135">
    <property type="entry name" value="Endo/exonuclease/phosphatase"/>
</dbReference>
<evidence type="ECO:0000256" key="2">
    <source>
        <dbReference type="ARBA" id="ARBA00007092"/>
    </source>
</evidence>
<keyword evidence="7" id="KW-0464">Manganese</keyword>
<feature type="active site" description="Proton donor/acceptor" evidence="6">
    <location>
        <position position="149"/>
    </location>
</feature>
<keyword evidence="3 7" id="KW-0479">Metal-binding</keyword>
<feature type="binding site" evidence="7">
    <location>
        <position position="250"/>
    </location>
    <ligand>
        <name>Mg(2+)</name>
        <dbReference type="ChEBI" id="CHEBI:18420"/>
        <label>1</label>
    </ligand>
</feature>
<dbReference type="Proteomes" id="UP000092950">
    <property type="component" value="Chromosome"/>
</dbReference>
<feature type="binding site" evidence="7">
    <location>
        <position position="7"/>
    </location>
    <ligand>
        <name>Mg(2+)</name>
        <dbReference type="ChEBI" id="CHEBI:18420"/>
        <label>1</label>
    </ligand>
</feature>
<evidence type="ECO:0000313" key="13">
    <source>
        <dbReference type="Proteomes" id="UP000092950"/>
    </source>
</evidence>
<keyword evidence="4 11" id="KW-0378">Hydrolase</keyword>
<comment type="cofactor">
    <cofactor evidence="1">
        <name>Mn(2+)</name>
        <dbReference type="ChEBI" id="CHEBI:29035"/>
    </cofactor>
</comment>
<dbReference type="Proteomes" id="UP000053096">
    <property type="component" value="Unassembled WGS sequence"/>
</dbReference>
<evidence type="ECO:0000259" key="9">
    <source>
        <dbReference type="Pfam" id="PF03372"/>
    </source>
</evidence>
<feature type="site" description="Transition state stabilizer" evidence="8">
    <location>
        <position position="151"/>
    </location>
</feature>
<evidence type="ECO:0000256" key="3">
    <source>
        <dbReference type="ARBA" id="ARBA00022723"/>
    </source>
</evidence>
<dbReference type="NCBIfam" id="TIGR00195">
    <property type="entry name" value="exoDNase_III"/>
    <property type="match status" value="1"/>
</dbReference>
<dbReference type="GO" id="GO:0006281">
    <property type="term" value="P:DNA repair"/>
    <property type="evidence" value="ECO:0007669"/>
    <property type="project" value="InterPro"/>
</dbReference>
<feature type="active site" evidence="6">
    <location>
        <position position="108"/>
    </location>
</feature>
<dbReference type="PROSITE" id="PS00728">
    <property type="entry name" value="AP_NUCLEASE_F1_3"/>
    <property type="match status" value="1"/>
</dbReference>
<dbReference type="Gene3D" id="3.60.10.10">
    <property type="entry name" value="Endonuclease/exonuclease/phosphatase"/>
    <property type="match status" value="1"/>
</dbReference>
<accession>A0A0J6C734</accession>
<feature type="binding site" evidence="7">
    <location>
        <position position="151"/>
    </location>
    <ligand>
        <name>Mg(2+)</name>
        <dbReference type="ChEBI" id="CHEBI:18420"/>
        <label>1</label>
    </ligand>
</feature>
<protein>
    <submittedName>
        <fullName evidence="11">Exodeoxyribonuclease III</fullName>
        <ecNumber evidence="11">3.1.11.2</ecNumber>
    </submittedName>
</protein>
<reference evidence="11 12" key="1">
    <citation type="submission" date="2015-09" db="EMBL/GenBank/DDBJ databases">
        <authorList>
            <person name="Jackson K.R."/>
            <person name="Lunt B.L."/>
            <person name="Fisher J.N.B."/>
            <person name="Gardner A.V."/>
            <person name="Bailey M.E."/>
            <person name="Deus L.M."/>
            <person name="Earl A.S."/>
            <person name="Gibby P.D."/>
            <person name="Hartmann K.A."/>
            <person name="Liu J.E."/>
            <person name="Manci A.M."/>
            <person name="Nielsen D.A."/>
            <person name="Solomon M.B."/>
            <person name="Breakwell D.P."/>
            <person name="Burnett S.H."/>
            <person name="Grose J.H."/>
        </authorList>
    </citation>
    <scope>NUCLEOTIDE SEQUENCE [LARGE SCALE GENOMIC DNA]</scope>
    <source>
        <strain evidence="11 12">2789STDY5608636</strain>
    </source>
</reference>
<comment type="similarity">
    <text evidence="2">Belongs to the DNA repair enzymes AP/ExoA family.</text>
</comment>
<feature type="binding site" evidence="7">
    <location>
        <position position="149"/>
    </location>
    <ligand>
        <name>Mg(2+)</name>
        <dbReference type="ChEBI" id="CHEBI:18420"/>
        <label>1</label>
    </ligand>
</feature>
<evidence type="ECO:0000256" key="1">
    <source>
        <dbReference type="ARBA" id="ARBA00001936"/>
    </source>
</evidence>
<sequence>MKLATWNVNSLNVRLPQVIAWLADNPVDALCIQELKLADDKFPLEAFTQIGYHAVWAGQKTYNGVAILTREPGFAMVRNIPAFEDPQQRVIALTLPSPAGDVRVICAYCPNGQSVGSDKYAYKLEWFGALRHWLEEELRTYPRLAILGDYNVAPADEDVHNPEKWQGQVLVSEPERAAFRGLLDLGLTDAFRLFEQPEKSFTWWDYRMFAFRRNAGLRIDHILLSDALKQACKACVIDKAPRANEQPSDHTPVIASLDLGA</sequence>
<keyword evidence="13" id="KW-1185">Reference proteome</keyword>
<evidence type="ECO:0000313" key="11">
    <source>
        <dbReference type="EMBL" id="CUI44969.1"/>
    </source>
</evidence>
<dbReference type="AlphaFoldDB" id="A0A0J6C734"/>
<dbReference type="InterPro" id="IPR004808">
    <property type="entry name" value="AP_endonuc_1"/>
</dbReference>
<gene>
    <name evidence="11" type="primary">xthA</name>
    <name evidence="10" type="ORF">BBN53_08255</name>
    <name evidence="11" type="ORF">ERS370011_00662</name>
</gene>
<evidence type="ECO:0000313" key="10">
    <source>
        <dbReference type="EMBL" id="ANY15887.1"/>
    </source>
</evidence>
<organism evidence="11 12">
    <name type="scientific">Bordetella pseudohinzii</name>
    <dbReference type="NCBI Taxonomy" id="1331258"/>
    <lineage>
        <taxon>Bacteria</taxon>
        <taxon>Pseudomonadati</taxon>
        <taxon>Pseudomonadota</taxon>
        <taxon>Betaproteobacteria</taxon>
        <taxon>Burkholderiales</taxon>
        <taxon>Alcaligenaceae</taxon>
        <taxon>Bordetella</taxon>
    </lineage>
</organism>
<dbReference type="NCBIfam" id="TIGR00633">
    <property type="entry name" value="xth"/>
    <property type="match status" value="1"/>
</dbReference>
<dbReference type="EMBL" id="CP016440">
    <property type="protein sequence ID" value="ANY15887.1"/>
    <property type="molecule type" value="Genomic_DNA"/>
</dbReference>
<feature type="site" description="Important for catalytic activity" evidence="8">
    <location>
        <position position="220"/>
    </location>
</feature>
<evidence type="ECO:0000256" key="5">
    <source>
        <dbReference type="ARBA" id="ARBA00022842"/>
    </source>
</evidence>
<dbReference type="GO" id="GO:0046872">
    <property type="term" value="F:metal ion binding"/>
    <property type="evidence" value="ECO:0007669"/>
    <property type="project" value="UniProtKB-KW"/>
</dbReference>
<dbReference type="GO" id="GO:0004519">
    <property type="term" value="F:endonuclease activity"/>
    <property type="evidence" value="ECO:0007669"/>
    <property type="project" value="InterPro"/>
</dbReference>
<dbReference type="EC" id="3.1.11.2" evidence="11"/>
<dbReference type="SUPFAM" id="SSF56219">
    <property type="entry name" value="DNase I-like"/>
    <property type="match status" value="1"/>
</dbReference>
<comment type="cofactor">
    <cofactor evidence="7">
        <name>Mg(2+)</name>
        <dbReference type="ChEBI" id="CHEBI:18420"/>
    </cofactor>
    <cofactor evidence="7">
        <name>Mn(2+)</name>
        <dbReference type="ChEBI" id="CHEBI:29035"/>
    </cofactor>
    <text evidence="7">Probably binds two magnesium or manganese ions per subunit.</text>
</comment>
<dbReference type="OrthoDB" id="9803914at2"/>
<evidence type="ECO:0000256" key="4">
    <source>
        <dbReference type="ARBA" id="ARBA00022801"/>
    </source>
</evidence>
<evidence type="ECO:0000256" key="7">
    <source>
        <dbReference type="PIRSR" id="PIRSR604808-2"/>
    </source>
</evidence>
<keyword evidence="5 7" id="KW-0460">Magnesium</keyword>
<dbReference type="GO" id="GO:0008311">
    <property type="term" value="F:double-stranded DNA 3'-5' DNA exonuclease activity"/>
    <property type="evidence" value="ECO:0007669"/>
    <property type="project" value="UniProtKB-EC"/>
</dbReference>
<dbReference type="PROSITE" id="PS51435">
    <property type="entry name" value="AP_NUCLEASE_F1_4"/>
    <property type="match status" value="1"/>
</dbReference>
<feature type="domain" description="Endonuclease/exonuclease/phosphatase" evidence="9">
    <location>
        <begin position="4"/>
        <end position="250"/>
    </location>
</feature>
<evidence type="ECO:0000256" key="8">
    <source>
        <dbReference type="PIRSR" id="PIRSR604808-3"/>
    </source>
</evidence>
<evidence type="ECO:0000313" key="12">
    <source>
        <dbReference type="Proteomes" id="UP000053096"/>
    </source>
</evidence>
<dbReference type="InterPro" id="IPR020848">
    <property type="entry name" value="AP_endonuclease_F1_CS"/>
</dbReference>
<dbReference type="PANTHER" id="PTHR43250">
    <property type="entry name" value="EXODEOXYRIBONUCLEASE III"/>
    <property type="match status" value="1"/>
</dbReference>
<feature type="binding site" evidence="7">
    <location>
        <position position="249"/>
    </location>
    <ligand>
        <name>Mg(2+)</name>
        <dbReference type="ChEBI" id="CHEBI:18420"/>
        <label>1</label>
    </ligand>
</feature>
<accession>A0A0M7CXF5</accession>
<proteinExistence type="inferred from homology"/>
<reference evidence="10 13" key="2">
    <citation type="submission" date="2016-07" db="EMBL/GenBank/DDBJ databases">
        <title>Complete genome sequences of Bordetella pseudohinzii.</title>
        <authorList>
            <person name="Spilker T."/>
            <person name="Darrah R."/>
            <person name="LiPuma J.J."/>
        </authorList>
    </citation>
    <scope>NUCLEOTIDE SEQUENCE [LARGE SCALE GENOMIC DNA]</scope>
    <source>
        <strain evidence="10 13">HI4681</strain>
    </source>
</reference>
<dbReference type="Pfam" id="PF03372">
    <property type="entry name" value="Exo_endo_phos"/>
    <property type="match status" value="1"/>
</dbReference>
<evidence type="ECO:0000256" key="6">
    <source>
        <dbReference type="PIRSR" id="PIRSR604808-1"/>
    </source>
</evidence>
<dbReference type="InterPro" id="IPR036691">
    <property type="entry name" value="Endo/exonu/phosph_ase_sf"/>
</dbReference>